<evidence type="ECO:0000259" key="5">
    <source>
        <dbReference type="Pfam" id="PF13439"/>
    </source>
</evidence>
<dbReference type="GO" id="GO:0016757">
    <property type="term" value="F:glycosyltransferase activity"/>
    <property type="evidence" value="ECO:0007669"/>
    <property type="project" value="UniProtKB-KW"/>
</dbReference>
<dbReference type="InterPro" id="IPR050194">
    <property type="entry name" value="Glycosyltransferase_grp1"/>
</dbReference>
<dbReference type="RefSeq" id="WP_192748126.1">
    <property type="nucleotide sequence ID" value="NZ_BAABJL010000055.1"/>
</dbReference>
<dbReference type="Pfam" id="PF00534">
    <property type="entry name" value="Glycos_transf_1"/>
    <property type="match status" value="1"/>
</dbReference>
<gene>
    <name evidence="6" type="ORF">HEB94_000099</name>
</gene>
<dbReference type="Pfam" id="PF13439">
    <property type="entry name" value="Glyco_transf_4"/>
    <property type="match status" value="1"/>
</dbReference>
<dbReference type="Proteomes" id="UP000638648">
    <property type="component" value="Unassembled WGS sequence"/>
</dbReference>
<feature type="compositionally biased region" description="Low complexity" evidence="3">
    <location>
        <begin position="370"/>
        <end position="390"/>
    </location>
</feature>
<feature type="domain" description="Glycosyl transferase family 1" evidence="4">
    <location>
        <begin position="221"/>
        <end position="366"/>
    </location>
</feature>
<sequence length="426" mass="45926">MTAKPTRPRIVLTADWWWPNLVGGAEHSARDIALALADAAEVTVVIPAASSHRYPDGPLRVVAAGRRFARAHHPGSRVSRVVELLTTWLNPRSGAAMRREIRAVDPDLVVVTNTARTGPWLLRFLKRRRYRTVRVYHDLSDTCWLRSRRRNGRNCHTPCPPCGAKAAIMASVTPTGTRSVCVSHFVREDLLARGLTRPERTSVGYPALNPPDPARGIRRNRPRPERTTLGYVGRLAPVKGIEHAIDVASRFAETSRHPVTLLLAGNGDPRYVEELRTRPVHDRLRVDVRGWLPIEEFCARVDVALVPSTWLEPFGRVAVEVGMRGVPALVSPQGGLPEAAALSGTPYAFADFTDPPGAAATLADLLATSTPATTSSGAPPTTSPADAPLTPDRPPSLAQAATRAACAALATGGDIPRSTSSQGARP</sequence>
<dbReference type="CDD" id="cd03801">
    <property type="entry name" value="GT4_PimA-like"/>
    <property type="match status" value="1"/>
</dbReference>
<proteinExistence type="predicted"/>
<dbReference type="PANTHER" id="PTHR45947">
    <property type="entry name" value="SULFOQUINOVOSYL TRANSFERASE SQD2"/>
    <property type="match status" value="1"/>
</dbReference>
<name>A0A927MN11_9ACTN</name>
<keyword evidence="1" id="KW-0328">Glycosyltransferase</keyword>
<dbReference type="Gene3D" id="3.40.50.2000">
    <property type="entry name" value="Glycogen Phosphorylase B"/>
    <property type="match status" value="2"/>
</dbReference>
<dbReference type="GO" id="GO:1901137">
    <property type="term" value="P:carbohydrate derivative biosynthetic process"/>
    <property type="evidence" value="ECO:0007669"/>
    <property type="project" value="UniProtKB-ARBA"/>
</dbReference>
<evidence type="ECO:0000313" key="6">
    <source>
        <dbReference type="EMBL" id="MBE1603251.1"/>
    </source>
</evidence>
<accession>A0A927MN11</accession>
<organism evidence="6 7">
    <name type="scientific">Actinopolymorpha pittospori</name>
    <dbReference type="NCBI Taxonomy" id="648752"/>
    <lineage>
        <taxon>Bacteria</taxon>
        <taxon>Bacillati</taxon>
        <taxon>Actinomycetota</taxon>
        <taxon>Actinomycetes</taxon>
        <taxon>Propionibacteriales</taxon>
        <taxon>Actinopolymorphaceae</taxon>
        <taxon>Actinopolymorpha</taxon>
    </lineage>
</organism>
<keyword evidence="7" id="KW-1185">Reference proteome</keyword>
<dbReference type="EMBL" id="JADBEM010000001">
    <property type="protein sequence ID" value="MBE1603251.1"/>
    <property type="molecule type" value="Genomic_DNA"/>
</dbReference>
<feature type="region of interest" description="Disordered" evidence="3">
    <location>
        <begin position="201"/>
        <end position="223"/>
    </location>
</feature>
<protein>
    <submittedName>
        <fullName evidence="6">Glycosyltransferase involved in cell wall biosynthesis</fullName>
    </submittedName>
</protein>
<evidence type="ECO:0000256" key="3">
    <source>
        <dbReference type="SAM" id="MobiDB-lite"/>
    </source>
</evidence>
<reference evidence="6" key="1">
    <citation type="submission" date="2020-10" db="EMBL/GenBank/DDBJ databases">
        <title>Sequencing the genomes of 1000 actinobacteria strains.</title>
        <authorList>
            <person name="Klenk H.-P."/>
        </authorList>
    </citation>
    <scope>NUCLEOTIDE SEQUENCE</scope>
    <source>
        <strain evidence="6">DSM 45354</strain>
    </source>
</reference>
<feature type="domain" description="Glycosyltransferase subfamily 4-like N-terminal" evidence="5">
    <location>
        <begin position="22"/>
        <end position="206"/>
    </location>
</feature>
<dbReference type="InterPro" id="IPR001296">
    <property type="entry name" value="Glyco_trans_1"/>
</dbReference>
<dbReference type="AlphaFoldDB" id="A0A927MN11"/>
<evidence type="ECO:0000313" key="7">
    <source>
        <dbReference type="Proteomes" id="UP000638648"/>
    </source>
</evidence>
<evidence type="ECO:0000256" key="1">
    <source>
        <dbReference type="ARBA" id="ARBA00022676"/>
    </source>
</evidence>
<dbReference type="PANTHER" id="PTHR45947:SF3">
    <property type="entry name" value="SULFOQUINOVOSYL TRANSFERASE SQD2"/>
    <property type="match status" value="1"/>
</dbReference>
<feature type="region of interest" description="Disordered" evidence="3">
    <location>
        <begin position="370"/>
        <end position="403"/>
    </location>
</feature>
<evidence type="ECO:0000256" key="2">
    <source>
        <dbReference type="ARBA" id="ARBA00022679"/>
    </source>
</evidence>
<dbReference type="InterPro" id="IPR028098">
    <property type="entry name" value="Glyco_trans_4-like_N"/>
</dbReference>
<evidence type="ECO:0000259" key="4">
    <source>
        <dbReference type="Pfam" id="PF00534"/>
    </source>
</evidence>
<keyword evidence="2" id="KW-0808">Transferase</keyword>
<dbReference type="SUPFAM" id="SSF53756">
    <property type="entry name" value="UDP-Glycosyltransferase/glycogen phosphorylase"/>
    <property type="match status" value="1"/>
</dbReference>
<comment type="caution">
    <text evidence="6">The sequence shown here is derived from an EMBL/GenBank/DDBJ whole genome shotgun (WGS) entry which is preliminary data.</text>
</comment>